<accession>A0ABS9VS87</accession>
<evidence type="ECO:0000313" key="4">
    <source>
        <dbReference type="Proteomes" id="UP000710815"/>
    </source>
</evidence>
<name>A0ABS9VS87_9BIFI</name>
<keyword evidence="4" id="KW-1185">Reference proteome</keyword>
<feature type="transmembrane region" description="Helical" evidence="1">
    <location>
        <begin position="72"/>
        <end position="90"/>
    </location>
</feature>
<sequence>MTRVDDASHSFVSCEKIAVNGGQFTRDPRFEVMRIVAMLLIVSCHVVANIPWNLEDDGDTVSRAFAIAWDQYAGQIGVCIFFLLSGYFLVNKTFRASRILSVVVQTFLYSAPVIALQAVLLAIHPSDGISAMFSKGQLFHTLYSSLLPVFNGTYWFITAYVLMMLASPYLNRILHDSERSSRNCIVLLLAVSMMPVLSLSPSVWTTWTYAITVYLIGGWMRLYGVDLRVRFNCRWQMSVIYVVAAYAMLSAFVYASLRFGFWDWLRSDERRTFGVIPLLELAIAAMLLMMTASLRQSVRNVKSEKRGHVIMTISSSVFGVYLIHENPYVRANLWRALGALIPAPGNTAGVIVETVAITAGLFVMLSAAAFMYDAIVVHPIQRLLKLRS</sequence>
<feature type="transmembrane region" description="Helical" evidence="1">
    <location>
        <begin position="32"/>
        <end position="52"/>
    </location>
</feature>
<feature type="transmembrane region" description="Helical" evidence="1">
    <location>
        <begin position="206"/>
        <end position="223"/>
    </location>
</feature>
<feature type="transmembrane region" description="Helical" evidence="1">
    <location>
        <begin position="183"/>
        <end position="200"/>
    </location>
</feature>
<dbReference type="Proteomes" id="UP000710815">
    <property type="component" value="Unassembled WGS sequence"/>
</dbReference>
<keyword evidence="1" id="KW-0812">Transmembrane</keyword>
<evidence type="ECO:0000313" key="3">
    <source>
        <dbReference type="EMBL" id="MCH9274949.1"/>
    </source>
</evidence>
<dbReference type="InterPro" id="IPR002656">
    <property type="entry name" value="Acyl_transf_3_dom"/>
</dbReference>
<reference evidence="3 4" key="1">
    <citation type="journal article" date="2021" name="Environ. Microbiol.">
        <title>Genetic insights into the dark matter of the mammalian gut microbiota through targeted genome reconstruction.</title>
        <authorList>
            <person name="Lugli G.A."/>
            <person name="Alessandri G."/>
            <person name="Milani C."/>
            <person name="Viappiani A."/>
            <person name="Fontana F."/>
            <person name="Tarracchini C."/>
            <person name="Mancabelli L."/>
            <person name="Argentini C."/>
            <person name="Ruiz L."/>
            <person name="Margolles A."/>
            <person name="van Sinderen D."/>
            <person name="Turroni F."/>
            <person name="Ventura M."/>
        </authorList>
    </citation>
    <scope>NUCLEOTIDE SEQUENCE [LARGE SCALE GENOMIC DNA]</scope>
    <source>
        <strain evidence="3 4">MA1</strain>
    </source>
</reference>
<dbReference type="EMBL" id="JAFEJT020000003">
    <property type="protein sequence ID" value="MCH9274949.1"/>
    <property type="molecule type" value="Genomic_DNA"/>
</dbReference>
<reference evidence="3 4" key="2">
    <citation type="journal article" date="2021" name="Syst. Appl. Microbiol.">
        <title>Phylogenetic classification of ten novel species belonging to the genus Bifidobacterium comprising B. phasiani sp. nov., B. pongonis sp. nov., B. saguinibicoloris sp. nov., B. colobi sp. nov., B. simiiventris sp. nov., B. santillanense sp. nov., B. miconis sp. nov., B. amazonense sp. nov., B. pluvialisilvae sp. nov., and B. miconisargentati sp. nov.</title>
        <authorList>
            <person name="Lugli G.A."/>
            <person name="Calvete-Torre I."/>
            <person name="Alessandri G."/>
            <person name="Milani C."/>
            <person name="Turroni F."/>
            <person name="Laiolo P."/>
            <person name="Ossiprandi M.C."/>
            <person name="Margolles A."/>
            <person name="Ruiz L."/>
            <person name="Ventura M."/>
        </authorList>
    </citation>
    <scope>NUCLEOTIDE SEQUENCE [LARGE SCALE GENOMIC DNA]</scope>
    <source>
        <strain evidence="3 4">MA1</strain>
    </source>
</reference>
<feature type="transmembrane region" description="Helical" evidence="1">
    <location>
        <begin position="152"/>
        <end position="171"/>
    </location>
</feature>
<feature type="transmembrane region" description="Helical" evidence="1">
    <location>
        <begin position="355"/>
        <end position="377"/>
    </location>
</feature>
<feature type="domain" description="Acyltransferase 3" evidence="2">
    <location>
        <begin position="30"/>
        <end position="365"/>
    </location>
</feature>
<keyword evidence="1" id="KW-0472">Membrane</keyword>
<dbReference type="GO" id="GO:0016746">
    <property type="term" value="F:acyltransferase activity"/>
    <property type="evidence" value="ECO:0007669"/>
    <property type="project" value="UniProtKB-KW"/>
</dbReference>
<organism evidence="3 4">
    <name type="scientific">Bifidobacterium amazonense</name>
    <dbReference type="NCBI Taxonomy" id="2809027"/>
    <lineage>
        <taxon>Bacteria</taxon>
        <taxon>Bacillati</taxon>
        <taxon>Actinomycetota</taxon>
        <taxon>Actinomycetes</taxon>
        <taxon>Bifidobacteriales</taxon>
        <taxon>Bifidobacteriaceae</taxon>
        <taxon>Bifidobacterium</taxon>
    </lineage>
</organism>
<keyword evidence="3" id="KW-0012">Acyltransferase</keyword>
<dbReference type="Pfam" id="PF01757">
    <property type="entry name" value="Acyl_transf_3"/>
    <property type="match status" value="1"/>
</dbReference>
<comment type="caution">
    <text evidence="3">The sequence shown here is derived from an EMBL/GenBank/DDBJ whole genome shotgun (WGS) entry which is preliminary data.</text>
</comment>
<evidence type="ECO:0000256" key="1">
    <source>
        <dbReference type="SAM" id="Phobius"/>
    </source>
</evidence>
<feature type="transmembrane region" description="Helical" evidence="1">
    <location>
        <begin position="275"/>
        <end position="294"/>
    </location>
</feature>
<protein>
    <submittedName>
        <fullName evidence="3">Acyltransferase</fullName>
    </submittedName>
</protein>
<gene>
    <name evidence="3" type="ORF">JS533_001425</name>
</gene>
<keyword evidence="1" id="KW-1133">Transmembrane helix</keyword>
<dbReference type="RefSeq" id="WP_033493142.1">
    <property type="nucleotide sequence ID" value="NZ_JAFEJT020000003.1"/>
</dbReference>
<feature type="transmembrane region" description="Helical" evidence="1">
    <location>
        <begin position="235"/>
        <end position="255"/>
    </location>
</feature>
<evidence type="ECO:0000259" key="2">
    <source>
        <dbReference type="Pfam" id="PF01757"/>
    </source>
</evidence>
<keyword evidence="3" id="KW-0808">Transferase</keyword>
<proteinExistence type="predicted"/>
<feature type="transmembrane region" description="Helical" evidence="1">
    <location>
        <begin position="102"/>
        <end position="123"/>
    </location>
</feature>
<feature type="transmembrane region" description="Helical" evidence="1">
    <location>
        <begin position="306"/>
        <end position="324"/>
    </location>
</feature>